<keyword evidence="6 9" id="KW-1133">Transmembrane helix</keyword>
<keyword evidence="3" id="KW-1003">Cell membrane</keyword>
<keyword evidence="5" id="KW-0029">Amino-acid transport</keyword>
<feature type="transmembrane region" description="Helical" evidence="9">
    <location>
        <begin position="268"/>
        <end position="288"/>
    </location>
</feature>
<dbReference type="RefSeq" id="WP_006935206.1">
    <property type="nucleotide sequence ID" value="NZ_BAAAYP010000020.1"/>
</dbReference>
<organism evidence="11 13">
    <name type="scientific">Rhodococcus aetherivorans</name>
    <dbReference type="NCBI Taxonomy" id="191292"/>
    <lineage>
        <taxon>Bacteria</taxon>
        <taxon>Bacillati</taxon>
        <taxon>Actinomycetota</taxon>
        <taxon>Actinomycetes</taxon>
        <taxon>Mycobacteriales</taxon>
        <taxon>Nocardiaceae</taxon>
        <taxon>Rhodococcus</taxon>
    </lineage>
</organism>
<evidence type="ECO:0000256" key="7">
    <source>
        <dbReference type="ARBA" id="ARBA00023136"/>
    </source>
</evidence>
<evidence type="ECO:0000313" key="12">
    <source>
        <dbReference type="Proteomes" id="UP000325466"/>
    </source>
</evidence>
<feature type="transmembrane region" description="Helical" evidence="9">
    <location>
        <begin position="12"/>
        <end position="29"/>
    </location>
</feature>
<feature type="transmembrane region" description="Helical" evidence="9">
    <location>
        <begin position="136"/>
        <end position="159"/>
    </location>
</feature>
<evidence type="ECO:0000256" key="2">
    <source>
        <dbReference type="ARBA" id="ARBA00022448"/>
    </source>
</evidence>
<protein>
    <submittedName>
        <fullName evidence="11">Branched-chain amino acid ABC transporter permease</fullName>
    </submittedName>
    <submittedName>
        <fullName evidence="10">High-affinity branched-chain amino acid transport system permease protein LivH</fullName>
    </submittedName>
</protein>
<sequence>MHVFLQQLVDGLTWGALYGAFALSIVLVYRASGIVNFAQGEMAMFAAFFAWQFHQWGAPLYVAILGAMAVAFLMGAVTERVLIRPLAGSPNHMPLVIITLGLMLVLNSAAGWIWGVQSREFPSTVSGPVVTLGTVAVSRQSLVIVGAVVVVAALLFLLFQRTRVGLAMRAAAGNPDSAELVGIPVGRMLMIGWGLAAAIGALAASLAAPQLFLQPNMLVASLIYAFAAAVLGGLDSPVGALVGGLCVGVAENLAGTYIEWIGHDFKQAVALVLILGVLLFRPEGLFGARKVARV</sequence>
<dbReference type="GeneID" id="83620055"/>
<feature type="transmembrane region" description="Helical" evidence="9">
    <location>
        <begin position="241"/>
        <end position="262"/>
    </location>
</feature>
<proteinExistence type="inferred from homology"/>
<name>A0A059MKV1_9NOCA</name>
<dbReference type="KEGG" id="rav:AAT18_21755"/>
<comment type="subcellular location">
    <subcellularLocation>
        <location evidence="1">Cell membrane</location>
        <topology evidence="1">Multi-pass membrane protein</topology>
    </subcellularLocation>
</comment>
<evidence type="ECO:0000256" key="9">
    <source>
        <dbReference type="SAM" id="Phobius"/>
    </source>
</evidence>
<dbReference type="CDD" id="cd06582">
    <property type="entry name" value="TM_PBP1_LivH_like"/>
    <property type="match status" value="1"/>
</dbReference>
<evidence type="ECO:0000256" key="3">
    <source>
        <dbReference type="ARBA" id="ARBA00022475"/>
    </source>
</evidence>
<keyword evidence="2" id="KW-0813">Transport</keyword>
<evidence type="ECO:0000313" key="11">
    <source>
        <dbReference type="EMBL" id="UYF95413.1"/>
    </source>
</evidence>
<evidence type="ECO:0000256" key="1">
    <source>
        <dbReference type="ARBA" id="ARBA00004651"/>
    </source>
</evidence>
<evidence type="ECO:0000256" key="8">
    <source>
        <dbReference type="ARBA" id="ARBA00037998"/>
    </source>
</evidence>
<evidence type="ECO:0000256" key="5">
    <source>
        <dbReference type="ARBA" id="ARBA00022970"/>
    </source>
</evidence>
<dbReference type="PANTHER" id="PTHR11795:SF451">
    <property type="entry name" value="ABC TRANSPORTER PERMEASE PROTEIN"/>
    <property type="match status" value="1"/>
</dbReference>
<feature type="transmembrane region" description="Helical" evidence="9">
    <location>
        <begin position="60"/>
        <end position="83"/>
    </location>
</feature>
<accession>A0A0F6S962</accession>
<keyword evidence="4 9" id="KW-0812">Transmembrane</keyword>
<dbReference type="EMBL" id="BLAH01000076">
    <property type="protein sequence ID" value="GES36896.1"/>
    <property type="molecule type" value="Genomic_DNA"/>
</dbReference>
<dbReference type="EMBL" id="CP106982">
    <property type="protein sequence ID" value="UYF95413.1"/>
    <property type="molecule type" value="Genomic_DNA"/>
</dbReference>
<evidence type="ECO:0000313" key="13">
    <source>
        <dbReference type="Proteomes" id="UP001163947"/>
    </source>
</evidence>
<reference evidence="10" key="2">
    <citation type="submission" date="2019-10" db="EMBL/GenBank/DDBJ databases">
        <title>Draft genome sequence of Rhodococcus aetherivorans JCM 14343.</title>
        <authorList>
            <person name="Inoue D."/>
            <person name="Nakazawa M."/>
            <person name="Yamamoto N."/>
            <person name="Sei K."/>
            <person name="Ike M."/>
        </authorList>
    </citation>
    <scope>NUCLEOTIDE SEQUENCE</scope>
    <source>
        <strain evidence="10">JCM 14343</strain>
    </source>
</reference>
<dbReference type="InterPro" id="IPR052157">
    <property type="entry name" value="BCAA_transport_permease"/>
</dbReference>
<accession>A0A059MKV1</accession>
<accession>N1M1H4</accession>
<dbReference type="GO" id="GO:0006865">
    <property type="term" value="P:amino acid transport"/>
    <property type="evidence" value="ECO:0007669"/>
    <property type="project" value="UniProtKB-KW"/>
</dbReference>
<comment type="similarity">
    <text evidence="8">Belongs to the binding-protein-dependent transport system permease family. LivHM subfamily.</text>
</comment>
<dbReference type="Pfam" id="PF02653">
    <property type="entry name" value="BPD_transp_2"/>
    <property type="match status" value="1"/>
</dbReference>
<dbReference type="Proteomes" id="UP001163947">
    <property type="component" value="Chromosome"/>
</dbReference>
<feature type="transmembrane region" description="Helical" evidence="9">
    <location>
        <begin position="95"/>
        <end position="116"/>
    </location>
</feature>
<reference evidence="11" key="3">
    <citation type="submission" date="2022-09" db="EMBL/GenBank/DDBJ databases">
        <title>The genome sequence of Rhodococcus aetherivorans N1.</title>
        <authorList>
            <person name="Jiang W."/>
        </authorList>
    </citation>
    <scope>NUCLEOTIDE SEQUENCE</scope>
    <source>
        <strain evidence="11">N1</strain>
    </source>
</reference>
<evidence type="ECO:0000256" key="6">
    <source>
        <dbReference type="ARBA" id="ARBA00022989"/>
    </source>
</evidence>
<dbReference type="AlphaFoldDB" id="A0A059MKV1"/>
<reference evidence="10 12" key="1">
    <citation type="journal article" date="2018" name="Biodegradation">
        <title>1,4-Dioxane degradation characteristics of Rhodococcus aetherivorans JCM 14343.</title>
        <authorList>
            <person name="Inoue D."/>
            <person name="Tsunoda T."/>
            <person name="Yamamoto N."/>
            <person name="Ike M."/>
            <person name="Sei K."/>
        </authorList>
    </citation>
    <scope>NUCLEOTIDE SEQUENCE [LARGE SCALE GENOMIC DNA]</scope>
    <source>
        <strain evidence="10 12">JCM 14343</strain>
    </source>
</reference>
<dbReference type="GO" id="GO:0005886">
    <property type="term" value="C:plasma membrane"/>
    <property type="evidence" value="ECO:0007669"/>
    <property type="project" value="UniProtKB-SubCell"/>
</dbReference>
<dbReference type="Proteomes" id="UP000325466">
    <property type="component" value="Unassembled WGS sequence"/>
</dbReference>
<feature type="transmembrane region" description="Helical" evidence="9">
    <location>
        <begin position="217"/>
        <end position="234"/>
    </location>
</feature>
<dbReference type="PANTHER" id="PTHR11795">
    <property type="entry name" value="BRANCHED-CHAIN AMINO ACID TRANSPORT SYSTEM PERMEASE PROTEIN LIVH"/>
    <property type="match status" value="1"/>
</dbReference>
<dbReference type="InterPro" id="IPR001851">
    <property type="entry name" value="ABC_transp_permease"/>
</dbReference>
<keyword evidence="12" id="KW-1185">Reference proteome</keyword>
<gene>
    <name evidence="11" type="ORF">OCS65_06520</name>
    <name evidence="10" type="ORF">RAJCM14343_2150</name>
</gene>
<feature type="transmembrane region" description="Helical" evidence="9">
    <location>
        <begin position="190"/>
        <end position="211"/>
    </location>
</feature>
<evidence type="ECO:0000313" key="10">
    <source>
        <dbReference type="EMBL" id="GES36896.1"/>
    </source>
</evidence>
<evidence type="ECO:0000256" key="4">
    <source>
        <dbReference type="ARBA" id="ARBA00022692"/>
    </source>
</evidence>
<keyword evidence="7 9" id="KW-0472">Membrane</keyword>
<dbReference type="GO" id="GO:0022857">
    <property type="term" value="F:transmembrane transporter activity"/>
    <property type="evidence" value="ECO:0007669"/>
    <property type="project" value="InterPro"/>
</dbReference>